<feature type="transmembrane region" description="Helical" evidence="6">
    <location>
        <begin position="48"/>
        <end position="66"/>
    </location>
</feature>
<sequence length="204" mass="21425">MTEFPLAAWQVAVFLPAAFLMGLTPGPNNFLAMATAGRAGPGPALRGLGGRCAAFAILVILVAFGLDRLLAGSQLAFAVLKWGGVAYLCYLAWRTWTAPVDGGPDPSSGGWREFLTCMANPKAYLLMTAFLPQFLTTGDPLLQLLALGVLYIVMEALAALVWIGAGALMHRGALTPRGRLWLNRLFGGLLGGAALLLARATQPG</sequence>
<accession>A0A2Y9BXW5</accession>
<dbReference type="PANTHER" id="PTHR30086:SF20">
    <property type="entry name" value="ARGININE EXPORTER PROTEIN ARGO-RELATED"/>
    <property type="match status" value="1"/>
</dbReference>
<feature type="transmembrane region" description="Helical" evidence="6">
    <location>
        <begin position="75"/>
        <end position="93"/>
    </location>
</feature>
<organism evidence="8 10">
    <name type="scientific">Jannaschia seohaensis</name>
    <dbReference type="NCBI Taxonomy" id="475081"/>
    <lineage>
        <taxon>Bacteria</taxon>
        <taxon>Pseudomonadati</taxon>
        <taxon>Pseudomonadota</taxon>
        <taxon>Alphaproteobacteria</taxon>
        <taxon>Rhodobacterales</taxon>
        <taxon>Roseobacteraceae</taxon>
        <taxon>Jannaschia</taxon>
    </lineage>
</organism>
<evidence type="ECO:0000313" key="8">
    <source>
        <dbReference type="EMBL" id="SSA41562.1"/>
    </source>
</evidence>
<dbReference type="GO" id="GO:0015171">
    <property type="term" value="F:amino acid transmembrane transporter activity"/>
    <property type="evidence" value="ECO:0007669"/>
    <property type="project" value="TreeGrafter"/>
</dbReference>
<dbReference type="InterPro" id="IPR001123">
    <property type="entry name" value="LeuE-type"/>
</dbReference>
<evidence type="ECO:0000313" key="9">
    <source>
        <dbReference type="Proteomes" id="UP000245839"/>
    </source>
</evidence>
<reference evidence="8 10" key="1">
    <citation type="submission" date="2016-10" db="EMBL/GenBank/DDBJ databases">
        <authorList>
            <person name="Cai Z."/>
        </authorList>
    </citation>
    <scope>NUCLEOTIDE SEQUENCE [LARGE SCALE GENOMIC DNA]</scope>
    <source>
        <strain evidence="8 10">DSM 25227</strain>
    </source>
</reference>
<evidence type="ECO:0000313" key="10">
    <source>
        <dbReference type="Proteomes" id="UP000251571"/>
    </source>
</evidence>
<keyword evidence="3 6" id="KW-0812">Transmembrane</keyword>
<dbReference type="Proteomes" id="UP000251571">
    <property type="component" value="Unassembled WGS sequence"/>
</dbReference>
<keyword evidence="2" id="KW-1003">Cell membrane</keyword>
<feature type="transmembrane region" description="Helical" evidence="6">
    <location>
        <begin position="181"/>
        <end position="200"/>
    </location>
</feature>
<keyword evidence="4 6" id="KW-1133">Transmembrane helix</keyword>
<dbReference type="EMBL" id="QGDJ01000002">
    <property type="protein sequence ID" value="PWJ21152.1"/>
    <property type="molecule type" value="Genomic_DNA"/>
</dbReference>
<reference evidence="7 9" key="2">
    <citation type="submission" date="2018-03" db="EMBL/GenBank/DDBJ databases">
        <title>Genomic Encyclopedia of Archaeal and Bacterial Type Strains, Phase II (KMG-II): from individual species to whole genera.</title>
        <authorList>
            <person name="Goeker M."/>
        </authorList>
    </citation>
    <scope>NUCLEOTIDE SEQUENCE [LARGE SCALE GENOMIC DNA]</scope>
    <source>
        <strain evidence="7 9">DSM 25227</strain>
    </source>
</reference>
<evidence type="ECO:0000256" key="4">
    <source>
        <dbReference type="ARBA" id="ARBA00022989"/>
    </source>
</evidence>
<evidence type="ECO:0000256" key="5">
    <source>
        <dbReference type="ARBA" id="ARBA00023136"/>
    </source>
</evidence>
<comment type="subcellular location">
    <subcellularLocation>
        <location evidence="1">Cell membrane</location>
        <topology evidence="1">Multi-pass membrane protein</topology>
    </subcellularLocation>
</comment>
<dbReference type="PANTHER" id="PTHR30086">
    <property type="entry name" value="ARGININE EXPORTER PROTEIN ARGO"/>
    <property type="match status" value="1"/>
</dbReference>
<evidence type="ECO:0000256" key="1">
    <source>
        <dbReference type="ARBA" id="ARBA00004651"/>
    </source>
</evidence>
<evidence type="ECO:0000256" key="3">
    <source>
        <dbReference type="ARBA" id="ARBA00022692"/>
    </source>
</evidence>
<keyword evidence="9" id="KW-1185">Reference proteome</keyword>
<dbReference type="EMBL" id="UETC01000002">
    <property type="protein sequence ID" value="SSA41562.1"/>
    <property type="molecule type" value="Genomic_DNA"/>
</dbReference>
<evidence type="ECO:0000256" key="6">
    <source>
        <dbReference type="SAM" id="Phobius"/>
    </source>
</evidence>
<dbReference type="AlphaFoldDB" id="A0A2Y9BXW5"/>
<dbReference type="Proteomes" id="UP000245839">
    <property type="component" value="Unassembled WGS sequence"/>
</dbReference>
<gene>
    <name evidence="7" type="ORF">BCF38_102402</name>
    <name evidence="8" type="ORF">SAMN05421539_102402</name>
</gene>
<evidence type="ECO:0000256" key="2">
    <source>
        <dbReference type="ARBA" id="ARBA00022475"/>
    </source>
</evidence>
<feature type="transmembrane region" description="Helical" evidence="6">
    <location>
        <begin position="141"/>
        <end position="169"/>
    </location>
</feature>
<dbReference type="RefSeq" id="WP_109563493.1">
    <property type="nucleotide sequence ID" value="NZ_QGDJ01000002.1"/>
</dbReference>
<dbReference type="GO" id="GO:0005886">
    <property type="term" value="C:plasma membrane"/>
    <property type="evidence" value="ECO:0007669"/>
    <property type="project" value="UniProtKB-SubCell"/>
</dbReference>
<protein>
    <submittedName>
        <fullName evidence="8">Threonine/homoserine/homoserine lactone efflux protein</fullName>
    </submittedName>
</protein>
<dbReference type="OrthoDB" id="9804822at2"/>
<dbReference type="Pfam" id="PF01810">
    <property type="entry name" value="LysE"/>
    <property type="match status" value="1"/>
</dbReference>
<keyword evidence="5 6" id="KW-0472">Membrane</keyword>
<evidence type="ECO:0000313" key="7">
    <source>
        <dbReference type="EMBL" id="PWJ21152.1"/>
    </source>
</evidence>
<name>A0A2Y9BXW5_9RHOB</name>
<proteinExistence type="predicted"/>